<comment type="caution">
    <text evidence="1">The sequence shown here is derived from an EMBL/GenBank/DDBJ whole genome shotgun (WGS) entry which is preliminary data.</text>
</comment>
<protein>
    <submittedName>
        <fullName evidence="1">Uncharacterized protein</fullName>
    </submittedName>
</protein>
<sequence length="298" mass="34364">MAVLARPNISQLLSFSTKSLAEVAYPRYIISCFPFFSNLVSDPEPYQPSNICLPEGYHPCGLLWVSLTNSTGEAWIDHDMDLEYNVCYSIKRFRSRTVLDRFRTFLEFLSRFVSTTPDKTHDGVGTVYKSISHSRRAIATSMLRLLIRLKPETRPPPHIWYLDGSIQHYQLIDKWRLFGFQSWALGPISSTCPITHVTIEKQIYIPLHKSGQAKQLAYFVNAFEQTIEAFSASERARYPAAEEYHPHGNEPIHARDDQSEHMPAATVRRIERTLQKFHSACYAKLIQWGPWQNRQSAI</sequence>
<accession>A0A1J9QHG1</accession>
<evidence type="ECO:0000313" key="2">
    <source>
        <dbReference type="Proteomes" id="UP000242791"/>
    </source>
</evidence>
<dbReference type="Proteomes" id="UP000242791">
    <property type="component" value="Unassembled WGS sequence"/>
</dbReference>
<name>A0A1J9QHG1_9EURO</name>
<proteinExistence type="predicted"/>
<dbReference type="VEuPathDB" id="FungiDB:ACJ73_08969"/>
<dbReference type="OrthoDB" id="2017974at2759"/>
<evidence type="ECO:0000313" key="1">
    <source>
        <dbReference type="EMBL" id="OJD15591.1"/>
    </source>
</evidence>
<organism evidence="1 2">
    <name type="scientific">Blastomyces percursus</name>
    <dbReference type="NCBI Taxonomy" id="1658174"/>
    <lineage>
        <taxon>Eukaryota</taxon>
        <taxon>Fungi</taxon>
        <taxon>Dikarya</taxon>
        <taxon>Ascomycota</taxon>
        <taxon>Pezizomycotina</taxon>
        <taxon>Eurotiomycetes</taxon>
        <taxon>Eurotiomycetidae</taxon>
        <taxon>Onygenales</taxon>
        <taxon>Ajellomycetaceae</taxon>
        <taxon>Blastomyces</taxon>
    </lineage>
</organism>
<dbReference type="AlphaFoldDB" id="A0A1J9QHG1"/>
<dbReference type="EMBL" id="LGTZ01002313">
    <property type="protein sequence ID" value="OJD15591.1"/>
    <property type="molecule type" value="Genomic_DNA"/>
</dbReference>
<gene>
    <name evidence="1" type="ORF">ACJ73_08969</name>
</gene>
<reference evidence="1 2" key="1">
    <citation type="submission" date="2015-08" db="EMBL/GenBank/DDBJ databases">
        <title>Emmonsia species relationships and genome sequence.</title>
        <authorList>
            <person name="Cuomo C.A."/>
            <person name="Schwartz I.S."/>
            <person name="Kenyon C."/>
            <person name="De Hoog G.S."/>
            <person name="Govender N.P."/>
            <person name="Botha A."/>
            <person name="Moreno L."/>
            <person name="De Vries M."/>
            <person name="Munoz J.F."/>
            <person name="Stielow J.B."/>
        </authorList>
    </citation>
    <scope>NUCLEOTIDE SEQUENCE [LARGE SCALE GENOMIC DNA]</scope>
    <source>
        <strain evidence="1 2">EI222</strain>
    </source>
</reference>
<keyword evidence="2" id="KW-1185">Reference proteome</keyword>